<feature type="domain" description="DUF6545" evidence="3">
    <location>
        <begin position="247"/>
        <end position="380"/>
    </location>
</feature>
<feature type="transmembrane region" description="Helical" evidence="2">
    <location>
        <begin position="73"/>
        <end position="96"/>
    </location>
</feature>
<keyword evidence="2" id="KW-0812">Transmembrane</keyword>
<name>A0A9W6QK10_9PSEU</name>
<dbReference type="Pfam" id="PF20182">
    <property type="entry name" value="DUF6545"/>
    <property type="match status" value="1"/>
</dbReference>
<feature type="region of interest" description="Disordered" evidence="1">
    <location>
        <begin position="392"/>
        <end position="413"/>
    </location>
</feature>
<evidence type="ECO:0000259" key="3">
    <source>
        <dbReference type="Pfam" id="PF20182"/>
    </source>
</evidence>
<gene>
    <name evidence="4" type="ORF">Aglo03_09010</name>
</gene>
<dbReference type="EMBL" id="BSSD01000001">
    <property type="protein sequence ID" value="GLW90085.1"/>
    <property type="molecule type" value="Genomic_DNA"/>
</dbReference>
<sequence length="413" mass="45437">MFVVKTVVYSSCAVLCFTALGYRITASWRNRRDPAVVALIVALLAEGLGWVLAVPNVAAAFDDATGVPNLAVLLMHILAVGLFTPSMLVLLVYWSHPPEQAWPRARRRIAYAVAVSATLVALWVYAAVEQHAETYLPQNYTRPPVALYTLVYVVTFGAGLIEIFRMCVSCARRTEEPWLRRGLRLTALGALCYLSMCVNRISGIVLAHLGLDPLRWEWLTPAGCGSAILFIAVGLTLPSWGPRLAVWVRSYRTYRTLYPLWVAIYRAVPHIALEPPPRSAAHDLVQTTELSHRLYRRVIEIRDGLLVLRSRLTSVALTQATRTGDEVRALGGDAEGVIAASQIRAALRAPVGTEDLSFYSPSIDSLHSEIAWLVRVSECFVGYPWPGGPAATPWSTELAGETTWESRSRTGSA</sequence>
<feature type="transmembrane region" description="Helical" evidence="2">
    <location>
        <begin position="185"/>
        <end position="206"/>
    </location>
</feature>
<feature type="transmembrane region" description="Helical" evidence="2">
    <location>
        <begin position="6"/>
        <end position="24"/>
    </location>
</feature>
<feature type="transmembrane region" description="Helical" evidence="2">
    <location>
        <begin position="108"/>
        <end position="126"/>
    </location>
</feature>
<feature type="transmembrane region" description="Helical" evidence="2">
    <location>
        <begin position="36"/>
        <end position="61"/>
    </location>
</feature>
<evidence type="ECO:0000313" key="4">
    <source>
        <dbReference type="EMBL" id="GLW90085.1"/>
    </source>
</evidence>
<protein>
    <recommendedName>
        <fullName evidence="3">DUF6545 domain-containing protein</fullName>
    </recommendedName>
</protein>
<comment type="caution">
    <text evidence="4">The sequence shown here is derived from an EMBL/GenBank/DDBJ whole genome shotgun (WGS) entry which is preliminary data.</text>
</comment>
<dbReference type="NCBIfam" id="NF042915">
    <property type="entry name" value="MAB_1171c_fam"/>
    <property type="match status" value="1"/>
</dbReference>
<feature type="compositionally biased region" description="Basic and acidic residues" evidence="1">
    <location>
        <begin position="404"/>
        <end position="413"/>
    </location>
</feature>
<keyword evidence="2" id="KW-0472">Membrane</keyword>
<dbReference type="Proteomes" id="UP001165042">
    <property type="component" value="Unassembled WGS sequence"/>
</dbReference>
<evidence type="ECO:0000313" key="5">
    <source>
        <dbReference type="Proteomes" id="UP001165042"/>
    </source>
</evidence>
<accession>A0A9W6QK10</accession>
<dbReference type="RefSeq" id="WP_349497738.1">
    <property type="nucleotide sequence ID" value="NZ_BSSD01000001.1"/>
</dbReference>
<keyword evidence="5" id="KW-1185">Reference proteome</keyword>
<dbReference type="InterPro" id="IPR046675">
    <property type="entry name" value="DUF6545"/>
</dbReference>
<evidence type="ECO:0000256" key="2">
    <source>
        <dbReference type="SAM" id="Phobius"/>
    </source>
</evidence>
<keyword evidence="2" id="KW-1133">Transmembrane helix</keyword>
<feature type="transmembrane region" description="Helical" evidence="2">
    <location>
        <begin position="146"/>
        <end position="164"/>
    </location>
</feature>
<evidence type="ECO:0000256" key="1">
    <source>
        <dbReference type="SAM" id="MobiDB-lite"/>
    </source>
</evidence>
<feature type="transmembrane region" description="Helical" evidence="2">
    <location>
        <begin position="218"/>
        <end position="240"/>
    </location>
</feature>
<dbReference type="AlphaFoldDB" id="A0A9W6QK10"/>
<proteinExistence type="predicted"/>
<reference evidence="4" key="1">
    <citation type="submission" date="2023-02" db="EMBL/GenBank/DDBJ databases">
        <title>Actinokineospora globicatena NBRC 15670.</title>
        <authorList>
            <person name="Ichikawa N."/>
            <person name="Sato H."/>
            <person name="Tonouchi N."/>
        </authorList>
    </citation>
    <scope>NUCLEOTIDE SEQUENCE</scope>
    <source>
        <strain evidence="4">NBRC 15670</strain>
    </source>
</reference>
<organism evidence="4 5">
    <name type="scientific">Actinokineospora globicatena</name>
    <dbReference type="NCBI Taxonomy" id="103729"/>
    <lineage>
        <taxon>Bacteria</taxon>
        <taxon>Bacillati</taxon>
        <taxon>Actinomycetota</taxon>
        <taxon>Actinomycetes</taxon>
        <taxon>Pseudonocardiales</taxon>
        <taxon>Pseudonocardiaceae</taxon>
        <taxon>Actinokineospora</taxon>
    </lineage>
</organism>
<dbReference type="InterPro" id="IPR050039">
    <property type="entry name" value="MAB_1171c-like"/>
</dbReference>